<proteinExistence type="predicted"/>
<comment type="caution">
    <text evidence="2">The sequence shown here is derived from an EMBL/GenBank/DDBJ whole genome shotgun (WGS) entry which is preliminary data.</text>
</comment>
<dbReference type="EMBL" id="RCMI01000874">
    <property type="protein sequence ID" value="KAG2895458.1"/>
    <property type="molecule type" value="Genomic_DNA"/>
</dbReference>
<name>A0A8T1B6X9_9STRA</name>
<dbReference type="Proteomes" id="UP000774804">
    <property type="component" value="Unassembled WGS sequence"/>
</dbReference>
<protein>
    <submittedName>
        <fullName evidence="2">Uncharacterized protein</fullName>
    </submittedName>
</protein>
<dbReference type="AlphaFoldDB" id="A0A8T1B6X9"/>
<organism evidence="2 3">
    <name type="scientific">Phytophthora cactorum</name>
    <dbReference type="NCBI Taxonomy" id="29920"/>
    <lineage>
        <taxon>Eukaryota</taxon>
        <taxon>Sar</taxon>
        <taxon>Stramenopiles</taxon>
        <taxon>Oomycota</taxon>
        <taxon>Peronosporomycetes</taxon>
        <taxon>Peronosporales</taxon>
        <taxon>Peronosporaceae</taxon>
        <taxon>Phytophthora</taxon>
    </lineage>
</organism>
<reference evidence="2" key="1">
    <citation type="submission" date="2018-10" db="EMBL/GenBank/DDBJ databases">
        <title>Effector identification in a new, highly contiguous assembly of the strawberry crown rot pathogen Phytophthora cactorum.</title>
        <authorList>
            <person name="Armitage A.D."/>
            <person name="Nellist C.F."/>
            <person name="Bates H."/>
            <person name="Vickerstaff R.J."/>
            <person name="Harrison R.J."/>
        </authorList>
    </citation>
    <scope>NUCLEOTIDE SEQUENCE</scope>
    <source>
        <strain evidence="2">4032</strain>
    </source>
</reference>
<evidence type="ECO:0000256" key="1">
    <source>
        <dbReference type="SAM" id="MobiDB-lite"/>
    </source>
</evidence>
<gene>
    <name evidence="2" type="ORF">PC115_g17825</name>
</gene>
<evidence type="ECO:0000313" key="2">
    <source>
        <dbReference type="EMBL" id="KAG2895458.1"/>
    </source>
</evidence>
<evidence type="ECO:0000313" key="3">
    <source>
        <dbReference type="Proteomes" id="UP000774804"/>
    </source>
</evidence>
<dbReference type="VEuPathDB" id="FungiDB:PC110_g19948"/>
<accession>A0A8T1B6X9</accession>
<feature type="region of interest" description="Disordered" evidence="1">
    <location>
        <begin position="107"/>
        <end position="128"/>
    </location>
</feature>
<sequence length="128" mass="13506">MARDSSTRLVVLHTPQKRQQSTPAWPHAAELTLEQELEPLVPRHSPQWPAQSTATLVGQPEIKNKQAPATQSDGGVGAFRGMLVDERQHDNGRGTCVAAVAVRGGSVEVGHNGGGANGIDAGDSRDRA</sequence>